<feature type="domain" description="NERD" evidence="2">
    <location>
        <begin position="161"/>
        <end position="244"/>
    </location>
</feature>
<keyword evidence="4" id="KW-1185">Reference proteome</keyword>
<proteinExistence type="predicted"/>
<dbReference type="InterPro" id="IPR011528">
    <property type="entry name" value="NERD"/>
</dbReference>
<evidence type="ECO:0000313" key="4">
    <source>
        <dbReference type="Proteomes" id="UP001223144"/>
    </source>
</evidence>
<reference evidence="3 4" key="1">
    <citation type="submission" date="2023-04" db="EMBL/GenBank/DDBJ databases">
        <title>Streptomyces chengmaiensis sp. nov. isolated from the stem of mangrove plant in Hainan.</title>
        <authorList>
            <person name="Huang X."/>
            <person name="Zhou S."/>
            <person name="Chu X."/>
            <person name="Xie Y."/>
            <person name="Lin Y."/>
        </authorList>
    </citation>
    <scope>NUCLEOTIDE SEQUENCE [LARGE SCALE GENOMIC DNA]</scope>
    <source>
        <strain evidence="3 4">HNM0663</strain>
    </source>
</reference>
<comment type="caution">
    <text evidence="3">The sequence shown here is derived from an EMBL/GenBank/DDBJ whole genome shotgun (WGS) entry which is preliminary data.</text>
</comment>
<evidence type="ECO:0000313" key="3">
    <source>
        <dbReference type="EMBL" id="MDH2387449.1"/>
    </source>
</evidence>
<evidence type="ECO:0000256" key="1">
    <source>
        <dbReference type="SAM" id="MobiDB-lite"/>
    </source>
</evidence>
<dbReference type="Proteomes" id="UP001223144">
    <property type="component" value="Unassembled WGS sequence"/>
</dbReference>
<gene>
    <name evidence="3" type="ORF">QCN29_01330</name>
</gene>
<dbReference type="EMBL" id="JARWBG010000001">
    <property type="protein sequence ID" value="MDH2387449.1"/>
    <property type="molecule type" value="Genomic_DNA"/>
</dbReference>
<protein>
    <submittedName>
        <fullName evidence="3">Nuclease-related domain-containing protein</fullName>
    </submittedName>
</protein>
<dbReference type="RefSeq" id="WP_279925570.1">
    <property type="nucleotide sequence ID" value="NZ_JARWBG010000001.1"/>
</dbReference>
<sequence length="311" mass="33300">MDPQKRTAGRAGGVRLRVTPSRAAGRDRLYVTLPDGGVVAWYDRAGNSVILVSDRRRDAVLQALAPYLAGEVSIGPPPVPTAADLARLALHPDDDLAPNRPGEALHTDSDAGQAAAPARDGTESPTEVDRIRSVPTVRATGGGPIRSWRSHGGPRRAELAAQERVGGALDLLTDAGWRILHSVPLPGADRVDHLAVGPGGVLAVHTVRARRARVRVDDPHVRTGRGRPDPLLRLTRRRATRAALALTAPVRPVLAVVGAARLDVVRMAPFDVRIMRDCELPALARLGGVLKPADIEALYALARDRRTWLRV</sequence>
<name>A0ABT6HFB0_9ACTN</name>
<accession>A0ABT6HFB0</accession>
<organism evidence="3 4">
    <name type="scientific">Streptomyces chengmaiensis</name>
    <dbReference type="NCBI Taxonomy" id="3040919"/>
    <lineage>
        <taxon>Bacteria</taxon>
        <taxon>Bacillati</taxon>
        <taxon>Actinomycetota</taxon>
        <taxon>Actinomycetes</taxon>
        <taxon>Kitasatosporales</taxon>
        <taxon>Streptomycetaceae</taxon>
        <taxon>Streptomyces</taxon>
    </lineage>
</organism>
<evidence type="ECO:0000259" key="2">
    <source>
        <dbReference type="Pfam" id="PF08378"/>
    </source>
</evidence>
<feature type="region of interest" description="Disordered" evidence="1">
    <location>
        <begin position="92"/>
        <end position="129"/>
    </location>
</feature>
<dbReference type="Pfam" id="PF08378">
    <property type="entry name" value="NERD"/>
    <property type="match status" value="1"/>
</dbReference>